<proteinExistence type="predicted"/>
<organism evidence="1 2">
    <name type="scientific">Catharanthus roseus</name>
    <name type="common">Madagascar periwinkle</name>
    <name type="synonym">Vinca rosea</name>
    <dbReference type="NCBI Taxonomy" id="4058"/>
    <lineage>
        <taxon>Eukaryota</taxon>
        <taxon>Viridiplantae</taxon>
        <taxon>Streptophyta</taxon>
        <taxon>Embryophyta</taxon>
        <taxon>Tracheophyta</taxon>
        <taxon>Spermatophyta</taxon>
        <taxon>Magnoliopsida</taxon>
        <taxon>eudicotyledons</taxon>
        <taxon>Gunneridae</taxon>
        <taxon>Pentapetalae</taxon>
        <taxon>asterids</taxon>
        <taxon>lamiids</taxon>
        <taxon>Gentianales</taxon>
        <taxon>Apocynaceae</taxon>
        <taxon>Rauvolfioideae</taxon>
        <taxon>Vinceae</taxon>
        <taxon>Catharanthinae</taxon>
        <taxon>Catharanthus</taxon>
    </lineage>
</organism>
<keyword evidence="2" id="KW-1185">Reference proteome</keyword>
<dbReference type="EMBL" id="CM044704">
    <property type="protein sequence ID" value="KAI5667290.1"/>
    <property type="molecule type" value="Genomic_DNA"/>
</dbReference>
<evidence type="ECO:0000313" key="2">
    <source>
        <dbReference type="Proteomes" id="UP001060085"/>
    </source>
</evidence>
<reference evidence="2" key="1">
    <citation type="journal article" date="2023" name="Nat. Plants">
        <title>Single-cell RNA sequencing provides a high-resolution roadmap for understanding the multicellular compartmentation of specialized metabolism.</title>
        <authorList>
            <person name="Sun S."/>
            <person name="Shen X."/>
            <person name="Li Y."/>
            <person name="Li Y."/>
            <person name="Wang S."/>
            <person name="Li R."/>
            <person name="Zhang H."/>
            <person name="Shen G."/>
            <person name="Guo B."/>
            <person name="Wei J."/>
            <person name="Xu J."/>
            <person name="St-Pierre B."/>
            <person name="Chen S."/>
            <person name="Sun C."/>
        </authorList>
    </citation>
    <scope>NUCLEOTIDE SEQUENCE [LARGE SCALE GENOMIC DNA]</scope>
</reference>
<dbReference type="Proteomes" id="UP001060085">
    <property type="component" value="Linkage Group LG04"/>
</dbReference>
<gene>
    <name evidence="1" type="ORF">M9H77_17143</name>
</gene>
<sequence length="157" mass="18168">MEQNRGAKFDIELETKPTAGELGLLHNNIIRRWVNNPIVELAYGGKIIHHGFKSDGFDEEASKDDTFFSWKADPKTYKERLQELRMAKGVTSIIKDRKFIVRSTSSSPGPSCASAEGKSFCKTVYSILFMFCEFYLIIFLYFYFMEFCLQVKQFNRA</sequence>
<comment type="caution">
    <text evidence="1">The sequence shown here is derived from an EMBL/GenBank/DDBJ whole genome shotgun (WGS) entry which is preliminary data.</text>
</comment>
<evidence type="ECO:0000313" key="1">
    <source>
        <dbReference type="EMBL" id="KAI5667290.1"/>
    </source>
</evidence>
<accession>A0ACC0B3S7</accession>
<protein>
    <submittedName>
        <fullName evidence="1">Uncharacterized protein</fullName>
    </submittedName>
</protein>
<name>A0ACC0B3S7_CATRO</name>